<evidence type="ECO:0000256" key="3">
    <source>
        <dbReference type="ARBA" id="ARBA00022448"/>
    </source>
</evidence>
<dbReference type="SUPFAM" id="SSF52540">
    <property type="entry name" value="P-loop containing nucleoside triphosphate hydrolases"/>
    <property type="match status" value="2"/>
</dbReference>
<dbReference type="InterPro" id="IPR003593">
    <property type="entry name" value="AAA+_ATPase"/>
</dbReference>
<feature type="domain" description="ABC transmembrane type-1" evidence="13">
    <location>
        <begin position="724"/>
        <end position="1022"/>
    </location>
</feature>
<keyword evidence="15" id="KW-1185">Reference proteome</keyword>
<evidence type="ECO:0000256" key="2">
    <source>
        <dbReference type="ARBA" id="ARBA00009726"/>
    </source>
</evidence>
<dbReference type="GO" id="GO:0140359">
    <property type="term" value="F:ABC-type transporter activity"/>
    <property type="evidence" value="ECO:0007669"/>
    <property type="project" value="InterPro"/>
</dbReference>
<dbReference type="GO" id="GO:0005524">
    <property type="term" value="F:ATP binding"/>
    <property type="evidence" value="ECO:0007669"/>
    <property type="project" value="UniProtKB-KW"/>
</dbReference>
<evidence type="ECO:0000259" key="13">
    <source>
        <dbReference type="PROSITE" id="PS50929"/>
    </source>
</evidence>
<dbReference type="EMBL" id="JAGTJS010000031">
    <property type="protein sequence ID" value="KAH7231895.1"/>
    <property type="molecule type" value="Genomic_DNA"/>
</dbReference>
<comment type="subcellular location">
    <subcellularLocation>
        <location evidence="1">Membrane</location>
        <topology evidence="1">Multi-pass membrane protein</topology>
    </subcellularLocation>
</comment>
<dbReference type="OrthoDB" id="6500128at2759"/>
<evidence type="ECO:0000256" key="11">
    <source>
        <dbReference type="SAM" id="Phobius"/>
    </source>
</evidence>
<dbReference type="InterPro" id="IPR036640">
    <property type="entry name" value="ABC1_TM_sf"/>
</dbReference>
<dbReference type="Proteomes" id="UP000736672">
    <property type="component" value="Unassembled WGS sequence"/>
</dbReference>
<keyword evidence="3" id="KW-0813">Transport</keyword>
<dbReference type="PROSITE" id="PS50893">
    <property type="entry name" value="ABC_TRANSPORTER_2"/>
    <property type="match status" value="2"/>
</dbReference>
<feature type="domain" description="ABC transporter" evidence="12">
    <location>
        <begin position="1704"/>
        <end position="1951"/>
    </location>
</feature>
<dbReference type="CDD" id="cd03244">
    <property type="entry name" value="ABCC_MRP_domain2"/>
    <property type="match status" value="1"/>
</dbReference>
<name>A0A9P9G2B0_FUSSL</name>
<protein>
    <recommendedName>
        <fullName evidence="16">ATP-dependent bile acid permease</fullName>
    </recommendedName>
</protein>
<evidence type="ECO:0000256" key="10">
    <source>
        <dbReference type="SAM" id="MobiDB-lite"/>
    </source>
</evidence>
<feature type="transmembrane region" description="Helical" evidence="11">
    <location>
        <begin position="855"/>
        <end position="873"/>
    </location>
</feature>
<dbReference type="PROSITE" id="PS50929">
    <property type="entry name" value="ABC_TM1F"/>
    <property type="match status" value="2"/>
</dbReference>
<evidence type="ECO:0000256" key="1">
    <source>
        <dbReference type="ARBA" id="ARBA00004141"/>
    </source>
</evidence>
<evidence type="ECO:0000259" key="12">
    <source>
        <dbReference type="PROSITE" id="PS50893"/>
    </source>
</evidence>
<dbReference type="InterPro" id="IPR003439">
    <property type="entry name" value="ABC_transporter-like_ATP-bd"/>
</dbReference>
<dbReference type="FunFam" id="3.40.50.300:FF:000610">
    <property type="entry name" value="Multidrug resistance-associated ABC transporter"/>
    <property type="match status" value="1"/>
</dbReference>
<feature type="transmembrane region" description="Helical" evidence="11">
    <location>
        <begin position="507"/>
        <end position="531"/>
    </location>
</feature>
<dbReference type="FunFam" id="1.20.1560.10:FF:000013">
    <property type="entry name" value="ABC transporter C family member 2"/>
    <property type="match status" value="1"/>
</dbReference>
<dbReference type="CDD" id="cd18604">
    <property type="entry name" value="ABC_6TM_VMR1_D2_like"/>
    <property type="match status" value="1"/>
</dbReference>
<keyword evidence="7" id="KW-0067">ATP-binding</keyword>
<evidence type="ECO:0000313" key="15">
    <source>
        <dbReference type="Proteomes" id="UP000736672"/>
    </source>
</evidence>
<dbReference type="GO" id="GO:0016887">
    <property type="term" value="F:ATP hydrolysis activity"/>
    <property type="evidence" value="ECO:0007669"/>
    <property type="project" value="InterPro"/>
</dbReference>
<sequence>MHTQQLTQIHLGPKPQDYEPVTHTKVETSAYALEEAKLQDTLLKLCPANLWHNGSYSSGCPRPILVGKHHQQQMQDLHEALTIAITDIVQRWWTDRDARFPERMPLEKEEEEILRWVDSQVSCGNIAPFSECLGSWRPDFLVDEDEQREENYRITEINARFSFNGFLHEAYGQEALNRSLPEGPGGLVGATNPDMILDGLFGLFQPQYPLHLLKGAEHGIDIHMFIDAVWRRFGIKPRLITPADLRLFPDPRSKSGYRLCCIAKNRGDFGSPTNSWTFTTNGGEVWEEIHQVGLELHQRELVALEPEMWRQLSLRCFNDMRTVLLVHDKRMLGIVKDEIPHLVARMVLTPSQADALASGVVDTILPGSRRLHDLLELSRASPQLRLEYILKPIRSGKGDGIVFGDDVDAEEWVAALEGLVSSKVVPGITCVVQRRIRPRLYDLALKASVGTVRYPLVGTYHVANGKLLGLGTWRASSGRIVAVSSGGIHSRFQTDVSTKRLTMNQHLAVPLNCTALAITVLSTIAALTSVFRQLRSNKPKDRFYEDADGCATPKSLADFSPKGIKTIILLFSAFGAGTSAASLVLSSLHGADDELILENALRTATWYKDLTSLLSVISTMVAVGLWLSCSVLPRRPDVFYENRKVDRQWTVSTLSRYTWAWVQPLLRHASLHNDINLEDVPQPDSRMRSQALKGEWDRAGNTSSLIKSLLSAYKGKLAILWAVTLVRCAVSIGPFWFMLRTLNILEHQVMGSHNMELMALILGMSISNLLDSWMEGWAYWFSLSDLALPIRTQISGLIFDKALRRKNIRSVVQEDHDSEGEDSDSSEDAGALKSHQSIVNLVGVDTERIFYFVQYHFLILTGMVKLVIFSAFLLKLLGWIPFLAGILSWASTLPANTWFSKRVLAESRSLMKLRDTKLSRISEVLLGMRQIKFGALESQWEQRILALRETELKTLWKFFLADSGLFACWVISPILLAVALLSAYVLIHGSLLPSVAFVSIGIFNTLETTLGSLPELFTLGLDSLVSLRRIDAYLHEPERQCNLADGSSISFEGASVSWPVEDVSGEDETFVMHDLDFTFPNGALSVISGKVGAGKTLLLSAILGEAELLKGTIRVPKAQYTYPDKWIIPGSVAYVSQTAWLENDSLRNNILFGLPFEKARYDAVIKVCALEADLAVLTDGDSTELGANGVNLSGGQKWRVALARAVYSQAEILIMEDIFSAVDAHVGAWIFEKCLTGDICEGRTRILVTHHLGLVLPAASFVVELSDGIVTYSGPPRGSVCSAHSCHSQSIYSEELTETQPIDHLGVRPMGSARGADGQHPESNAPTPKKFMQEETREKGTVKGNVYLTYVKSSGGVLLWAACVGVYLAYQGGVIGRAWWLRIWTGQADADAPSGNLHGQSIYNSVVSTHQLLSQPSTQVALQSDVFFYLKVYVAISMGTVIIGILRYISSYFLAVRASRSIFQQMLFKVMRVPMMWLDTVPTGRVLNRFTADFNIIDERITMTWSMFFSSLLRLLGICIASCFASAYLVPPAILLLGISIIVGRKYLVASRPLKRLESNAKSPIFELFNTTLAGISTIRAFRRTHTYLLQMHRNLDAWAMTSFYIALANRWMSFRMALIAALFSIAVGTVIIVKPIDAALAGLALSFILDFSESLRWTIRCYGDMELGMNSMERVLEYMTLETEPQDGEKPPAAWPTSGAIEMRDLEVSYAPDLPPVLKGLSLKIGSHERVGVVGRTGAGKSSLTLALFRFLEARSGSISIDGVDISKVPLGDLRSRLSIIPQHPVLFSGTIRSNLDPFGQRTDVQLYESLARVGLIKPSTSEGVNSSCPASSYNSNIFYDLSSPVSESGGNLSQGQQQLLCIARSLLANSKIVVLDEATSAIDVVTDTLIQRNIREWFTDRTLVVIAHRLSTVADFDRILVLENGVLIENGSPRELWERDGTFRSMCDSTGASESERLRKVIMG</sequence>
<evidence type="ECO:0000256" key="4">
    <source>
        <dbReference type="ARBA" id="ARBA00022692"/>
    </source>
</evidence>
<dbReference type="SMART" id="SM00382">
    <property type="entry name" value="AAA"/>
    <property type="match status" value="2"/>
</dbReference>
<dbReference type="PROSITE" id="PS00211">
    <property type="entry name" value="ABC_TRANSPORTER_1"/>
    <property type="match status" value="1"/>
</dbReference>
<feature type="transmembrane region" description="Helical" evidence="11">
    <location>
        <begin position="567"/>
        <end position="590"/>
    </location>
</feature>
<organism evidence="14 15">
    <name type="scientific">Fusarium solani</name>
    <name type="common">Filamentous fungus</name>
    <dbReference type="NCBI Taxonomy" id="169388"/>
    <lineage>
        <taxon>Eukaryota</taxon>
        <taxon>Fungi</taxon>
        <taxon>Dikarya</taxon>
        <taxon>Ascomycota</taxon>
        <taxon>Pezizomycotina</taxon>
        <taxon>Sordariomycetes</taxon>
        <taxon>Hypocreomycetidae</taxon>
        <taxon>Hypocreales</taxon>
        <taxon>Nectriaceae</taxon>
        <taxon>Fusarium</taxon>
        <taxon>Fusarium solani species complex</taxon>
    </lineage>
</organism>
<comment type="similarity">
    <text evidence="2">Belongs to the ABC transporter superfamily. ABCC family. Conjugate transporter (TC 3.A.1.208) subfamily.</text>
</comment>
<feature type="domain" description="ABC transmembrane type-1" evidence="13">
    <location>
        <begin position="1432"/>
        <end position="1668"/>
    </location>
</feature>
<accession>A0A9P9G2B0</accession>
<keyword evidence="6" id="KW-0547">Nucleotide-binding</keyword>
<dbReference type="InterPro" id="IPR017871">
    <property type="entry name" value="ABC_transporter-like_CS"/>
</dbReference>
<dbReference type="CDD" id="cd03250">
    <property type="entry name" value="ABCC_MRP_domain1"/>
    <property type="match status" value="1"/>
</dbReference>
<reference evidence="14" key="1">
    <citation type="journal article" date="2021" name="Nat. Commun.">
        <title>Genetic determinants of endophytism in the Arabidopsis root mycobiome.</title>
        <authorList>
            <person name="Mesny F."/>
            <person name="Miyauchi S."/>
            <person name="Thiergart T."/>
            <person name="Pickel B."/>
            <person name="Atanasova L."/>
            <person name="Karlsson M."/>
            <person name="Huettel B."/>
            <person name="Barry K.W."/>
            <person name="Haridas S."/>
            <person name="Chen C."/>
            <person name="Bauer D."/>
            <person name="Andreopoulos W."/>
            <person name="Pangilinan J."/>
            <person name="LaButti K."/>
            <person name="Riley R."/>
            <person name="Lipzen A."/>
            <person name="Clum A."/>
            <person name="Drula E."/>
            <person name="Henrissat B."/>
            <person name="Kohler A."/>
            <person name="Grigoriev I.V."/>
            <person name="Martin F.M."/>
            <person name="Hacquard S."/>
        </authorList>
    </citation>
    <scope>NUCLEOTIDE SEQUENCE</scope>
    <source>
        <strain evidence="14">FSSC 5 MPI-SDFR-AT-0091</strain>
    </source>
</reference>
<dbReference type="InterPro" id="IPR027417">
    <property type="entry name" value="P-loop_NTPase"/>
</dbReference>
<feature type="transmembrane region" description="Helical" evidence="11">
    <location>
        <begin position="717"/>
        <end position="737"/>
    </location>
</feature>
<evidence type="ECO:0008006" key="16">
    <source>
        <dbReference type="Google" id="ProtNLM"/>
    </source>
</evidence>
<dbReference type="Gene3D" id="3.40.50.300">
    <property type="entry name" value="P-loop containing nucleotide triphosphate hydrolases"/>
    <property type="match status" value="2"/>
</dbReference>
<evidence type="ECO:0000256" key="6">
    <source>
        <dbReference type="ARBA" id="ARBA00022741"/>
    </source>
</evidence>
<evidence type="ECO:0000256" key="9">
    <source>
        <dbReference type="ARBA" id="ARBA00023136"/>
    </source>
</evidence>
<gene>
    <name evidence="14" type="ORF">B0J15DRAFT_455776</name>
</gene>
<dbReference type="Pfam" id="PF00005">
    <property type="entry name" value="ABC_tran"/>
    <property type="match status" value="2"/>
</dbReference>
<feature type="region of interest" description="Disordered" evidence="10">
    <location>
        <begin position="1"/>
        <end position="20"/>
    </location>
</feature>
<dbReference type="SUPFAM" id="SSF90123">
    <property type="entry name" value="ABC transporter transmembrane region"/>
    <property type="match status" value="2"/>
</dbReference>
<feature type="transmembrane region" description="Helical" evidence="11">
    <location>
        <begin position="879"/>
        <end position="899"/>
    </location>
</feature>
<dbReference type="Gene3D" id="1.20.1560.10">
    <property type="entry name" value="ABC transporter type 1, transmembrane domain"/>
    <property type="match status" value="2"/>
</dbReference>
<dbReference type="InterPro" id="IPR050173">
    <property type="entry name" value="ABC_transporter_C-like"/>
</dbReference>
<feature type="transmembrane region" description="Helical" evidence="11">
    <location>
        <begin position="610"/>
        <end position="633"/>
    </location>
</feature>
<feature type="transmembrane region" description="Helical" evidence="11">
    <location>
        <begin position="1347"/>
        <end position="1370"/>
    </location>
</feature>
<dbReference type="SUPFAM" id="SSF56059">
    <property type="entry name" value="Glutathione synthetase ATP-binding domain-like"/>
    <property type="match status" value="1"/>
</dbReference>
<feature type="domain" description="ABC transporter" evidence="12">
    <location>
        <begin position="1049"/>
        <end position="1292"/>
    </location>
</feature>
<keyword evidence="4 11" id="KW-0812">Transmembrane</keyword>
<evidence type="ECO:0000256" key="7">
    <source>
        <dbReference type="ARBA" id="ARBA00022840"/>
    </source>
</evidence>
<feature type="transmembrane region" description="Helical" evidence="11">
    <location>
        <begin position="1432"/>
        <end position="1456"/>
    </location>
</feature>
<dbReference type="CDD" id="cd18596">
    <property type="entry name" value="ABC_6TM_VMR1_D1_like"/>
    <property type="match status" value="1"/>
</dbReference>
<feature type="transmembrane region" description="Helical" evidence="11">
    <location>
        <begin position="1515"/>
        <end position="1543"/>
    </location>
</feature>
<keyword evidence="9 11" id="KW-0472">Membrane</keyword>
<proteinExistence type="inferred from homology"/>
<dbReference type="GO" id="GO:0005737">
    <property type="term" value="C:cytoplasm"/>
    <property type="evidence" value="ECO:0007669"/>
    <property type="project" value="UniProtKB-ARBA"/>
</dbReference>
<feature type="region of interest" description="Disordered" evidence="10">
    <location>
        <begin position="1312"/>
        <end position="1336"/>
    </location>
</feature>
<evidence type="ECO:0000256" key="5">
    <source>
        <dbReference type="ARBA" id="ARBA00022737"/>
    </source>
</evidence>
<dbReference type="PANTHER" id="PTHR24223">
    <property type="entry name" value="ATP-BINDING CASSETTE SUB-FAMILY C"/>
    <property type="match status" value="1"/>
</dbReference>
<evidence type="ECO:0000313" key="14">
    <source>
        <dbReference type="EMBL" id="KAH7231895.1"/>
    </source>
</evidence>
<comment type="caution">
    <text evidence="14">The sequence shown here is derived from an EMBL/GenBank/DDBJ whole genome shotgun (WGS) entry which is preliminary data.</text>
</comment>
<dbReference type="GO" id="GO:0016020">
    <property type="term" value="C:membrane"/>
    <property type="evidence" value="ECO:0007669"/>
    <property type="project" value="UniProtKB-SubCell"/>
</dbReference>
<feature type="transmembrane region" description="Helical" evidence="11">
    <location>
        <begin position="1615"/>
        <end position="1634"/>
    </location>
</feature>
<dbReference type="InterPro" id="IPR011527">
    <property type="entry name" value="ABC1_TM_dom"/>
</dbReference>
<keyword evidence="8 11" id="KW-1133">Transmembrane helix</keyword>
<keyword evidence="5" id="KW-0677">Repeat</keyword>
<dbReference type="Pfam" id="PF00664">
    <property type="entry name" value="ABC_membrane"/>
    <property type="match status" value="2"/>
</dbReference>
<dbReference type="PANTHER" id="PTHR24223:SF456">
    <property type="entry name" value="MULTIDRUG RESISTANCE-ASSOCIATED PROTEIN LETHAL(2)03659"/>
    <property type="match status" value="1"/>
</dbReference>
<feature type="transmembrane region" description="Helical" evidence="11">
    <location>
        <begin position="958"/>
        <end position="980"/>
    </location>
</feature>
<evidence type="ECO:0000256" key="8">
    <source>
        <dbReference type="ARBA" id="ARBA00022989"/>
    </source>
</evidence>